<organism evidence="4 5">
    <name type="scientific">Lacinutrix neustonica</name>
    <dbReference type="NCBI Taxonomy" id="2980107"/>
    <lineage>
        <taxon>Bacteria</taxon>
        <taxon>Pseudomonadati</taxon>
        <taxon>Bacteroidota</taxon>
        <taxon>Flavobacteriia</taxon>
        <taxon>Flavobacteriales</taxon>
        <taxon>Flavobacteriaceae</taxon>
        <taxon>Lacinutrix</taxon>
    </lineage>
</organism>
<feature type="domain" description="AB hydrolase-1" evidence="3">
    <location>
        <begin position="30"/>
        <end position="271"/>
    </location>
</feature>
<dbReference type="InterPro" id="IPR029058">
    <property type="entry name" value="AB_hydrolase_fold"/>
</dbReference>
<dbReference type="AlphaFoldDB" id="A0A9E8MWB8"/>
<dbReference type="GO" id="GO:0008233">
    <property type="term" value="F:peptidase activity"/>
    <property type="evidence" value="ECO:0007669"/>
    <property type="project" value="InterPro"/>
</dbReference>
<dbReference type="SUPFAM" id="SSF53474">
    <property type="entry name" value="alpha/beta-Hydrolases"/>
    <property type="match status" value="1"/>
</dbReference>
<name>A0A9E8MWB8_9FLAO</name>
<dbReference type="PRINTS" id="PR00793">
    <property type="entry name" value="PROAMNOPTASE"/>
</dbReference>
<evidence type="ECO:0000313" key="4">
    <source>
        <dbReference type="EMBL" id="WAC02827.1"/>
    </source>
</evidence>
<sequence length="290" mass="32174">MSFFTYSQDKTYIQSGDNTIHLTSYGQGQPILIINGGPGMNSEGFKALAQIIGKTNKAIIYDQRGTGESKIPNINAQTITMDAMVADIEVIRKHLGLNNWVILGHSFGGMLGAYYASKHPESIRGLILSSSGGLKLDLFSRIDITSKLTRLERDSLNYWNRKIANGDTTYLARLKRGTFLAPAYLFDKSNIPVVAERLTQGNSVINGLVWQNISAIAFDCTEGLKKIKVPVLIIQGKQDIIDLETAEVAKSALQNSELVILDNCSHYGWLDQPTLYFKHINSYLEKINNK</sequence>
<dbReference type="Pfam" id="PF00561">
    <property type="entry name" value="Abhydrolase_1"/>
    <property type="match status" value="1"/>
</dbReference>
<dbReference type="EMBL" id="CP113088">
    <property type="protein sequence ID" value="WAC02827.1"/>
    <property type="molecule type" value="Genomic_DNA"/>
</dbReference>
<gene>
    <name evidence="4" type="ORF">N7U66_04095</name>
</gene>
<evidence type="ECO:0000313" key="5">
    <source>
        <dbReference type="Proteomes" id="UP001164705"/>
    </source>
</evidence>
<dbReference type="RefSeq" id="WP_267677426.1">
    <property type="nucleotide sequence ID" value="NZ_CP113088.1"/>
</dbReference>
<proteinExistence type="inferred from homology"/>
<reference evidence="4" key="1">
    <citation type="submission" date="2022-11" db="EMBL/GenBank/DDBJ databases">
        <title>Lacinutrix neustonica HL-RS19T sp. nov., isolated from the surface microlayer sample of brackish Lake Shihwa.</title>
        <authorList>
            <person name="Choi J.Y."/>
            <person name="Hwang C.Y."/>
        </authorList>
    </citation>
    <scope>NUCLEOTIDE SEQUENCE</scope>
    <source>
        <strain evidence="4">HL-RS19</strain>
    </source>
</reference>
<accession>A0A9E8MWB8</accession>
<dbReference type="Gene3D" id="3.40.50.1820">
    <property type="entry name" value="alpha/beta hydrolase"/>
    <property type="match status" value="1"/>
</dbReference>
<dbReference type="InterPro" id="IPR000073">
    <property type="entry name" value="AB_hydrolase_1"/>
</dbReference>
<evidence type="ECO:0000259" key="3">
    <source>
        <dbReference type="Pfam" id="PF00561"/>
    </source>
</evidence>
<evidence type="ECO:0000256" key="2">
    <source>
        <dbReference type="ARBA" id="ARBA00022801"/>
    </source>
</evidence>
<keyword evidence="2 4" id="KW-0378">Hydrolase</keyword>
<comment type="similarity">
    <text evidence="1">Belongs to the peptidase S33 family.</text>
</comment>
<dbReference type="InterPro" id="IPR002410">
    <property type="entry name" value="Peptidase_S33"/>
</dbReference>
<evidence type="ECO:0000256" key="1">
    <source>
        <dbReference type="ARBA" id="ARBA00010088"/>
    </source>
</evidence>
<dbReference type="Proteomes" id="UP001164705">
    <property type="component" value="Chromosome"/>
</dbReference>
<dbReference type="KEGG" id="lnu:N7U66_04095"/>
<dbReference type="PANTHER" id="PTHR43798">
    <property type="entry name" value="MONOACYLGLYCEROL LIPASE"/>
    <property type="match status" value="1"/>
</dbReference>
<dbReference type="PRINTS" id="PR00111">
    <property type="entry name" value="ABHYDROLASE"/>
</dbReference>
<dbReference type="GO" id="GO:0006508">
    <property type="term" value="P:proteolysis"/>
    <property type="evidence" value="ECO:0007669"/>
    <property type="project" value="InterPro"/>
</dbReference>
<keyword evidence="5" id="KW-1185">Reference proteome</keyword>
<protein>
    <submittedName>
        <fullName evidence="4">Alpha/beta fold hydrolase</fullName>
    </submittedName>
</protein>
<dbReference type="InterPro" id="IPR050266">
    <property type="entry name" value="AB_hydrolase_sf"/>
</dbReference>